<dbReference type="EMBL" id="BMVF01000025">
    <property type="protein sequence ID" value="GHD96115.1"/>
    <property type="molecule type" value="Genomic_DNA"/>
</dbReference>
<protein>
    <recommendedName>
        <fullName evidence="5">Secreted protein</fullName>
    </recommendedName>
</protein>
<evidence type="ECO:0000256" key="1">
    <source>
        <dbReference type="SAM" id="MobiDB-lite"/>
    </source>
</evidence>
<accession>A0A919CZ06</accession>
<feature type="chain" id="PRO_5037782769" description="Secreted protein" evidence="2">
    <location>
        <begin position="28"/>
        <end position="98"/>
    </location>
</feature>
<proteinExistence type="predicted"/>
<keyword evidence="2" id="KW-0732">Signal</keyword>
<comment type="caution">
    <text evidence="3">The sequence shown here is derived from an EMBL/GenBank/DDBJ whole genome shotgun (WGS) entry which is preliminary data.</text>
</comment>
<name>A0A919CZ06_9ACTN</name>
<feature type="signal peptide" evidence="2">
    <location>
        <begin position="1"/>
        <end position="27"/>
    </location>
</feature>
<sequence length="98" mass="9807">MRKVLRGAVVAAVIAPAVMLSVGSASADSYNQRTDQVGPTGASASYVLSGTTANGDAYYHQVQNSAGPEGTTSTSTNSTTADQAQPSGIAGLLQNLFG</sequence>
<reference evidence="3" key="1">
    <citation type="journal article" date="2014" name="Int. J. Syst. Evol. Microbiol.">
        <title>Complete genome sequence of Corynebacterium casei LMG S-19264T (=DSM 44701T), isolated from a smear-ripened cheese.</title>
        <authorList>
            <consortium name="US DOE Joint Genome Institute (JGI-PGF)"/>
            <person name="Walter F."/>
            <person name="Albersmeier A."/>
            <person name="Kalinowski J."/>
            <person name="Ruckert C."/>
        </authorList>
    </citation>
    <scope>NUCLEOTIDE SEQUENCE</scope>
    <source>
        <strain evidence="3">JCM 4654</strain>
    </source>
</reference>
<reference evidence="3" key="2">
    <citation type="submission" date="2020-09" db="EMBL/GenBank/DDBJ databases">
        <authorList>
            <person name="Sun Q."/>
            <person name="Ohkuma M."/>
        </authorList>
    </citation>
    <scope>NUCLEOTIDE SEQUENCE</scope>
    <source>
        <strain evidence="3">JCM 4654</strain>
    </source>
</reference>
<feature type="region of interest" description="Disordered" evidence="1">
    <location>
        <begin position="62"/>
        <end position="87"/>
    </location>
</feature>
<keyword evidence="4" id="KW-1185">Reference proteome</keyword>
<evidence type="ECO:0008006" key="5">
    <source>
        <dbReference type="Google" id="ProtNLM"/>
    </source>
</evidence>
<gene>
    <name evidence="3" type="ORF">GCM10010508_63590</name>
</gene>
<evidence type="ECO:0000313" key="4">
    <source>
        <dbReference type="Proteomes" id="UP000608955"/>
    </source>
</evidence>
<evidence type="ECO:0000256" key="2">
    <source>
        <dbReference type="SAM" id="SignalP"/>
    </source>
</evidence>
<feature type="compositionally biased region" description="Low complexity" evidence="1">
    <location>
        <begin position="71"/>
        <end position="80"/>
    </location>
</feature>
<organism evidence="3 4">
    <name type="scientific">Streptomyces naganishii JCM 4654</name>
    <dbReference type="NCBI Taxonomy" id="1306179"/>
    <lineage>
        <taxon>Bacteria</taxon>
        <taxon>Bacillati</taxon>
        <taxon>Actinomycetota</taxon>
        <taxon>Actinomycetes</taxon>
        <taxon>Kitasatosporales</taxon>
        <taxon>Streptomycetaceae</taxon>
        <taxon>Streptomyces</taxon>
    </lineage>
</organism>
<dbReference type="Proteomes" id="UP000608955">
    <property type="component" value="Unassembled WGS sequence"/>
</dbReference>
<evidence type="ECO:0000313" key="3">
    <source>
        <dbReference type="EMBL" id="GHD96115.1"/>
    </source>
</evidence>
<dbReference type="AlphaFoldDB" id="A0A919CZ06"/>